<dbReference type="SUPFAM" id="SSF81383">
    <property type="entry name" value="F-box domain"/>
    <property type="match status" value="1"/>
</dbReference>
<gene>
    <name evidence="2" type="ORF">Hypma_011064</name>
</gene>
<name>A0A369JLC8_HYPMA</name>
<protein>
    <recommendedName>
        <fullName evidence="4">F-box domain-containing protein</fullName>
    </recommendedName>
</protein>
<dbReference type="Proteomes" id="UP000076154">
    <property type="component" value="Unassembled WGS sequence"/>
</dbReference>
<dbReference type="InterPro" id="IPR036047">
    <property type="entry name" value="F-box-like_dom_sf"/>
</dbReference>
<dbReference type="OrthoDB" id="3259156at2759"/>
<evidence type="ECO:0000256" key="1">
    <source>
        <dbReference type="SAM" id="MobiDB-lite"/>
    </source>
</evidence>
<proteinExistence type="predicted"/>
<accession>A0A369JLC8</accession>
<feature type="region of interest" description="Disordered" evidence="1">
    <location>
        <begin position="1"/>
        <end position="27"/>
    </location>
</feature>
<dbReference type="AlphaFoldDB" id="A0A369JLC8"/>
<sequence length="630" mass="68386">MSFLHRHRSNAAAQASPPAEVPIPQNIPFPPAVENISTVQSSATPSAAAANGKSGRNGLIRRVSSIFANRKKRPSNTVITPLAVGTPSPAGSRWRITSDDSSLAESKESEDDIRRPSGLGRAASFSSNRSLPPSPFPAIDEESPFHITPTSGFERTRAMSSPNLLGSFMLVKAKLSRRSSISGRQSKTPSPPLVPQMPPEVILVVFSFLPRPTVATFAVTSRVFCAAARFVLYDTLDLRTLQPERVEKLVTLLAYRQDLTDIVRTFECHTWPSFFPPHSNINPVKMPSFSPALTATFTVAFQNMHLVTSLVLPSFDHTFLRHHSAFGLRRLTFLSRTMSAAETTQLFTWLDGQTNITHLAFPNLVEQEDTPGTPKHCDTPKGARYPNNTLTDSLNTNGLLFPSTPTITTPLCSPSSPSFPGRALPPTPKTPFNSPTLLPALTTLVASSSIISSLMASGSMSFKRPLNVVTLSINRTLYTGLRPAALLGTLQGITHLTIKFGPVVDRRTVGKVLSAGTVLCDAQDTRNQVLRVLEIELSDSTAGADQALYKIINTVIPRYHSLFTLRTQFSSHSSPNHVPSIAASESSAISISERDEGHFKAWSKHCPSLQSIQLLSGAIWERPLSSTNGV</sequence>
<comment type="caution">
    <text evidence="2">The sequence shown here is derived from an EMBL/GenBank/DDBJ whole genome shotgun (WGS) entry which is preliminary data.</text>
</comment>
<evidence type="ECO:0008006" key="4">
    <source>
        <dbReference type="Google" id="ProtNLM"/>
    </source>
</evidence>
<dbReference type="CDD" id="cd09917">
    <property type="entry name" value="F-box_SF"/>
    <property type="match status" value="1"/>
</dbReference>
<evidence type="ECO:0000313" key="3">
    <source>
        <dbReference type="Proteomes" id="UP000076154"/>
    </source>
</evidence>
<reference evidence="2" key="1">
    <citation type="submission" date="2018-04" db="EMBL/GenBank/DDBJ databases">
        <title>Whole genome sequencing of Hypsizygus marmoreus.</title>
        <authorList>
            <person name="Choi I.-G."/>
            <person name="Min B."/>
            <person name="Kim J.-G."/>
            <person name="Kim S."/>
            <person name="Oh Y.-L."/>
            <person name="Kong W.-S."/>
            <person name="Park H."/>
            <person name="Jeong J."/>
            <person name="Song E.-S."/>
        </authorList>
    </citation>
    <scope>NUCLEOTIDE SEQUENCE [LARGE SCALE GENOMIC DNA]</scope>
    <source>
        <strain evidence="2">51987-8</strain>
    </source>
</reference>
<dbReference type="EMBL" id="LUEZ02000053">
    <property type="protein sequence ID" value="RDB22010.1"/>
    <property type="molecule type" value="Genomic_DNA"/>
</dbReference>
<organism evidence="2 3">
    <name type="scientific">Hypsizygus marmoreus</name>
    <name type="common">White beech mushroom</name>
    <name type="synonym">Agaricus marmoreus</name>
    <dbReference type="NCBI Taxonomy" id="39966"/>
    <lineage>
        <taxon>Eukaryota</taxon>
        <taxon>Fungi</taxon>
        <taxon>Dikarya</taxon>
        <taxon>Basidiomycota</taxon>
        <taxon>Agaricomycotina</taxon>
        <taxon>Agaricomycetes</taxon>
        <taxon>Agaricomycetidae</taxon>
        <taxon>Agaricales</taxon>
        <taxon>Tricholomatineae</taxon>
        <taxon>Lyophyllaceae</taxon>
        <taxon>Hypsizygus</taxon>
    </lineage>
</organism>
<evidence type="ECO:0000313" key="2">
    <source>
        <dbReference type="EMBL" id="RDB22010.1"/>
    </source>
</evidence>
<dbReference type="InParanoid" id="A0A369JLC8"/>
<keyword evidence="3" id="KW-1185">Reference proteome</keyword>
<feature type="region of interest" description="Disordered" evidence="1">
    <location>
        <begin position="79"/>
        <end position="153"/>
    </location>
</feature>
<dbReference type="STRING" id="39966.A0A369JLC8"/>